<sequence>MESLQPFLKGGFRTEKKTLPVPNIVPSKPIQKKLNDEPVVYLNKMMVTDFVAEDYLVETLEYSSEEKMREFRKALEDSKKVSAQSLQKTIYKNYKTLVTITNELLNLEDEVLLFQEMLGDLGLLENNLYNEELEMSDLSESEKKAARVISRRSIRMTNHEQQGLYAAQMTQLWNTVEGSQIMVPYSPNRHIIGVVKKFQELSPLTLQVKQNIQMVVLNDSLLIAYIRSNGIYNQTALVADKCMRINEITVIQLEDSSGIYPFLLYFFSRISKTAETYLFKFPNRSTKLELLSLIEKAISGSGSSSATAFQVKSSIALFPPEKMLEKNTIYKQKAEDVTKREEELVKLILMEIMAPCAPKNILAEKIKLLTHLGWGKEAKDAFLKSRSATIKYRSRQLKLEGNISMYIRELAVVCFRLIRNTCDWYPVFIEDQSMASALISWVQNEMTRYATIFRRQVFQSLQSFEVISNCIQYSLSEVEILGNAGLDLKFMLDQECFSDLIQCVVKYEQKTTKLLNKAIIEDNYAICKIINVSQNETNLQQKFGSKILLISSVIKLDEQLADFCKELKFILKDSLYGQIITSISSIIENILKQFLIALRKSQISLSQQISVLSNTQAVISYVIPRCARDLDKLFGRVVTDIHSLETRLEGFPGTLQDVFAQRNAQPFVMLSFNFNFPIYKEEGNLDQISPSEKAVYLIKQFNNLYKEMESYGLPRNHIMSTVIDNMFYVMLEDKSWLSTNNQTCSFSYKGVHQLVLDTHFFLKICGPLVSKSANRLANKVCEKALRIFFAANSTNEDPMMGRSWYDEKVQQSIDALGKSKKYIIMLFFKMRVIVYLRLNI</sequence>
<evidence type="ECO:0000256" key="5">
    <source>
        <dbReference type="ARBA" id="ARBA00022483"/>
    </source>
</evidence>
<dbReference type="AlphaFoldDB" id="A0A2T9YNL2"/>
<evidence type="ECO:0000256" key="2">
    <source>
        <dbReference type="ARBA" id="ARBA00007210"/>
    </source>
</evidence>
<dbReference type="Gene3D" id="2.30.29.30">
    <property type="entry name" value="Pleckstrin-homology domain (PH domain)/Phosphotyrosine-binding domain (PTB)"/>
    <property type="match status" value="1"/>
</dbReference>
<evidence type="ECO:0000256" key="6">
    <source>
        <dbReference type="ARBA" id="ARBA00022927"/>
    </source>
</evidence>
<evidence type="ECO:0000256" key="3">
    <source>
        <dbReference type="ARBA" id="ARBA00021269"/>
    </source>
</evidence>
<dbReference type="PANTHER" id="PTHR21426:SF12">
    <property type="entry name" value="EXOCYST COMPLEX COMPONENT 8"/>
    <property type="match status" value="1"/>
</dbReference>
<comment type="similarity">
    <text evidence="2">Belongs to the EXO84 family.</text>
</comment>
<dbReference type="InterPro" id="IPR032403">
    <property type="entry name" value="Exo84_C"/>
</dbReference>
<protein>
    <recommendedName>
        <fullName evidence="3">Exocyst complex component EXO84</fullName>
    </recommendedName>
</protein>
<proteinExistence type="inferred from homology"/>
<dbReference type="Gene3D" id="1.20.58.1220">
    <property type="entry name" value="Exo84p, C-terminal helical domain"/>
    <property type="match status" value="1"/>
</dbReference>
<dbReference type="SUPFAM" id="SSF74788">
    <property type="entry name" value="Cullin repeat-like"/>
    <property type="match status" value="1"/>
</dbReference>
<comment type="subcellular location">
    <subcellularLocation>
        <location evidence="1">Cytoplasmic vesicle</location>
        <location evidence="1">Secretory vesicle</location>
    </subcellularLocation>
</comment>
<evidence type="ECO:0000259" key="7">
    <source>
        <dbReference type="Pfam" id="PF16528"/>
    </source>
</evidence>
<dbReference type="GO" id="GO:0030133">
    <property type="term" value="C:transport vesicle"/>
    <property type="evidence" value="ECO:0007669"/>
    <property type="project" value="UniProtKB-SubCell"/>
</dbReference>
<dbReference type="Pfam" id="PF16528">
    <property type="entry name" value="Exo84_C"/>
    <property type="match status" value="1"/>
</dbReference>
<dbReference type="GO" id="GO:0000145">
    <property type="term" value="C:exocyst"/>
    <property type="evidence" value="ECO:0007669"/>
    <property type="project" value="InterPro"/>
</dbReference>
<evidence type="ECO:0000256" key="4">
    <source>
        <dbReference type="ARBA" id="ARBA00022448"/>
    </source>
</evidence>
<gene>
    <name evidence="8" type="ORF">BB561_002942</name>
</gene>
<dbReference type="Pfam" id="PF25345">
    <property type="entry name" value="PH_EXO84"/>
    <property type="match status" value="1"/>
</dbReference>
<dbReference type="GO" id="GO:0006887">
    <property type="term" value="P:exocytosis"/>
    <property type="evidence" value="ECO:0007669"/>
    <property type="project" value="UniProtKB-KW"/>
</dbReference>
<dbReference type="InterPro" id="IPR016159">
    <property type="entry name" value="Cullin_repeat-like_dom_sf"/>
</dbReference>
<dbReference type="GO" id="GO:0015031">
    <property type="term" value="P:protein transport"/>
    <property type="evidence" value="ECO:0007669"/>
    <property type="project" value="UniProtKB-KW"/>
</dbReference>
<evidence type="ECO:0000313" key="8">
    <source>
        <dbReference type="EMBL" id="PVU93917.1"/>
    </source>
</evidence>
<dbReference type="InterPro" id="IPR042560">
    <property type="entry name" value="Exo84_C_2"/>
</dbReference>
<accession>A0A2T9YNL2</accession>
<keyword evidence="9" id="KW-1185">Reference proteome</keyword>
<dbReference type="InterPro" id="IPR011993">
    <property type="entry name" value="PH-like_dom_sf"/>
</dbReference>
<evidence type="ECO:0000256" key="1">
    <source>
        <dbReference type="ARBA" id="ARBA00004398"/>
    </source>
</evidence>
<dbReference type="GO" id="GO:0006893">
    <property type="term" value="P:Golgi to plasma membrane transport"/>
    <property type="evidence" value="ECO:0007669"/>
    <property type="project" value="TreeGrafter"/>
</dbReference>
<keyword evidence="6" id="KW-0653">Protein transport</keyword>
<dbReference type="STRING" id="133385.A0A2T9YNL2"/>
<feature type="domain" description="Exocyst component Exo84 C-terminal" evidence="7">
    <location>
        <begin position="325"/>
        <end position="489"/>
    </location>
</feature>
<evidence type="ECO:0000313" key="9">
    <source>
        <dbReference type="Proteomes" id="UP000245383"/>
    </source>
</evidence>
<dbReference type="Proteomes" id="UP000245383">
    <property type="component" value="Unassembled WGS sequence"/>
</dbReference>
<dbReference type="PANTHER" id="PTHR21426">
    <property type="entry name" value="EXOCYST COMPLEX COMPONENT 8"/>
    <property type="match status" value="1"/>
</dbReference>
<dbReference type="InterPro" id="IPR033961">
    <property type="entry name" value="Exo84"/>
</dbReference>
<name>A0A2T9YNL2_9FUNG</name>
<keyword evidence="4" id="KW-0813">Transport</keyword>
<keyword evidence="5" id="KW-0268">Exocytosis</keyword>
<reference evidence="8 9" key="1">
    <citation type="journal article" date="2018" name="MBio">
        <title>Comparative Genomics Reveals the Core Gene Toolbox for the Fungus-Insect Symbiosis.</title>
        <authorList>
            <person name="Wang Y."/>
            <person name="Stata M."/>
            <person name="Wang W."/>
            <person name="Stajich J.E."/>
            <person name="White M.M."/>
            <person name="Moncalvo J.M."/>
        </authorList>
    </citation>
    <scope>NUCLEOTIDE SEQUENCE [LARGE SCALE GENOMIC DNA]</scope>
    <source>
        <strain evidence="8 9">SWE-8-4</strain>
    </source>
</reference>
<dbReference type="OrthoDB" id="642193at2759"/>
<organism evidence="8 9">
    <name type="scientific">Smittium simulii</name>
    <dbReference type="NCBI Taxonomy" id="133385"/>
    <lineage>
        <taxon>Eukaryota</taxon>
        <taxon>Fungi</taxon>
        <taxon>Fungi incertae sedis</taxon>
        <taxon>Zoopagomycota</taxon>
        <taxon>Kickxellomycotina</taxon>
        <taxon>Harpellomycetes</taxon>
        <taxon>Harpellales</taxon>
        <taxon>Legeriomycetaceae</taxon>
        <taxon>Smittium</taxon>
    </lineage>
</organism>
<comment type="caution">
    <text evidence="8">The sequence shown here is derived from an EMBL/GenBank/DDBJ whole genome shotgun (WGS) entry which is preliminary data.</text>
</comment>
<dbReference type="EMBL" id="MBFR01000108">
    <property type="protein sequence ID" value="PVU93917.1"/>
    <property type="molecule type" value="Genomic_DNA"/>
</dbReference>
<dbReference type="Pfam" id="PF08700">
    <property type="entry name" value="VPS51_Exo84_N"/>
    <property type="match status" value="1"/>
</dbReference>